<organism evidence="6 7">
    <name type="scientific">Nitrincola nitratireducens</name>
    <dbReference type="NCBI Taxonomy" id="1229521"/>
    <lineage>
        <taxon>Bacteria</taxon>
        <taxon>Pseudomonadati</taxon>
        <taxon>Pseudomonadota</taxon>
        <taxon>Gammaproteobacteria</taxon>
        <taxon>Oceanospirillales</taxon>
        <taxon>Oceanospirillaceae</taxon>
        <taxon>Nitrincola</taxon>
    </lineage>
</organism>
<dbReference type="EMBL" id="AONB01000003">
    <property type="protein sequence ID" value="EXJ12021.1"/>
    <property type="molecule type" value="Genomic_DNA"/>
</dbReference>
<dbReference type="Gene3D" id="3.30.70.270">
    <property type="match status" value="1"/>
</dbReference>
<dbReference type="AlphaFoldDB" id="W9V508"/>
<dbReference type="CDD" id="cd01949">
    <property type="entry name" value="GGDEF"/>
    <property type="match status" value="1"/>
</dbReference>
<keyword evidence="2" id="KW-0812">Transmembrane</keyword>
<proteinExistence type="predicted"/>
<feature type="transmembrane region" description="Helical" evidence="2">
    <location>
        <begin position="27"/>
        <end position="50"/>
    </location>
</feature>
<dbReference type="SUPFAM" id="SSF55785">
    <property type="entry name" value="PYP-like sensor domain (PAS domain)"/>
    <property type="match status" value="2"/>
</dbReference>
<feature type="domain" description="PAS" evidence="3">
    <location>
        <begin position="468"/>
        <end position="514"/>
    </location>
</feature>
<dbReference type="SMART" id="SM00091">
    <property type="entry name" value="PAS"/>
    <property type="match status" value="2"/>
</dbReference>
<comment type="cofactor">
    <cofactor evidence="1">
        <name>Mg(2+)</name>
        <dbReference type="ChEBI" id="CHEBI:18420"/>
    </cofactor>
</comment>
<dbReference type="PROSITE" id="PS50113">
    <property type="entry name" value="PAC"/>
    <property type="match status" value="2"/>
</dbReference>
<dbReference type="STRING" id="1229521.D791_00903"/>
<dbReference type="PANTHER" id="PTHR46663:SF3">
    <property type="entry name" value="SLL0267 PROTEIN"/>
    <property type="match status" value="1"/>
</dbReference>
<dbReference type="PATRIC" id="fig|1229521.3.peg.915"/>
<reference evidence="7" key="1">
    <citation type="submission" date="2012-11" db="EMBL/GenBank/DDBJ databases">
        <authorList>
            <person name="Singh A."/>
            <person name="Pinnaka A.K."/>
            <person name="Vaidya B."/>
        </authorList>
    </citation>
    <scope>NUCLEOTIDE SEQUENCE [LARGE SCALE GENOMIC DNA]</scope>
    <source>
        <strain evidence="7">AK23</strain>
    </source>
</reference>
<dbReference type="CDD" id="cd00130">
    <property type="entry name" value="PAS"/>
    <property type="match status" value="2"/>
</dbReference>
<evidence type="ECO:0000256" key="2">
    <source>
        <dbReference type="SAM" id="Phobius"/>
    </source>
</evidence>
<dbReference type="Pfam" id="PF00990">
    <property type="entry name" value="GGDEF"/>
    <property type="match status" value="1"/>
</dbReference>
<evidence type="ECO:0000259" key="5">
    <source>
        <dbReference type="PROSITE" id="PS50887"/>
    </source>
</evidence>
<dbReference type="InterPro" id="IPR043128">
    <property type="entry name" value="Rev_trsase/Diguanyl_cyclase"/>
</dbReference>
<dbReference type="NCBIfam" id="TIGR00229">
    <property type="entry name" value="sensory_box"/>
    <property type="match status" value="2"/>
</dbReference>
<dbReference type="PANTHER" id="PTHR46663">
    <property type="entry name" value="DIGUANYLATE CYCLASE DGCT-RELATED"/>
    <property type="match status" value="1"/>
</dbReference>
<keyword evidence="6" id="KW-0378">Hydrolase</keyword>
<protein>
    <submittedName>
        <fullName evidence="6">Cyclic di-GMP phosphodiesterase Gmr</fullName>
        <ecNumber evidence="6">3.1.4.52</ecNumber>
    </submittedName>
</protein>
<dbReference type="Proteomes" id="UP000019464">
    <property type="component" value="Unassembled WGS sequence"/>
</dbReference>
<dbReference type="FunFam" id="3.30.70.270:FF:000001">
    <property type="entry name" value="Diguanylate cyclase domain protein"/>
    <property type="match status" value="1"/>
</dbReference>
<dbReference type="InterPro" id="IPR000160">
    <property type="entry name" value="GGDEF_dom"/>
</dbReference>
<comment type="caution">
    <text evidence="6">The sequence shown here is derived from an EMBL/GenBank/DDBJ whole genome shotgun (WGS) entry which is preliminary data.</text>
</comment>
<evidence type="ECO:0000256" key="1">
    <source>
        <dbReference type="ARBA" id="ARBA00001946"/>
    </source>
</evidence>
<feature type="domain" description="GGDEF" evidence="5">
    <location>
        <begin position="625"/>
        <end position="759"/>
    </location>
</feature>
<dbReference type="SMART" id="SM00267">
    <property type="entry name" value="GGDEF"/>
    <property type="match status" value="1"/>
</dbReference>
<dbReference type="InterPro" id="IPR001610">
    <property type="entry name" value="PAC"/>
</dbReference>
<feature type="domain" description="PAS" evidence="3">
    <location>
        <begin position="339"/>
        <end position="413"/>
    </location>
</feature>
<evidence type="ECO:0000259" key="4">
    <source>
        <dbReference type="PROSITE" id="PS50113"/>
    </source>
</evidence>
<keyword evidence="2" id="KW-1133">Transmembrane helix</keyword>
<dbReference type="InterPro" id="IPR052163">
    <property type="entry name" value="DGC-Regulatory_Protein"/>
</dbReference>
<dbReference type="InterPro" id="IPR000700">
    <property type="entry name" value="PAS-assoc_C"/>
</dbReference>
<evidence type="ECO:0000259" key="3">
    <source>
        <dbReference type="PROSITE" id="PS50112"/>
    </source>
</evidence>
<dbReference type="SUPFAM" id="SSF55073">
    <property type="entry name" value="Nucleotide cyclase"/>
    <property type="match status" value="1"/>
</dbReference>
<gene>
    <name evidence="6" type="primary">gmr_8</name>
    <name evidence="6" type="ORF">D791_00903</name>
</gene>
<dbReference type="PROSITE" id="PS50887">
    <property type="entry name" value="GGDEF"/>
    <property type="match status" value="1"/>
</dbReference>
<dbReference type="NCBIfam" id="TIGR00254">
    <property type="entry name" value="GGDEF"/>
    <property type="match status" value="1"/>
</dbReference>
<sequence>MSTLDLQKLQSVRSIFSLHRLYTHWRFLVLIVILFFALISTVIMTVWSSLKKENDLNNQRITFQSQILERSITRTLESVEASILSLETLIPQRPLDTEDPSWLARLRERIDDTLYFAPHIRQILVLKDTSVLIDSAGRSEGKHLDTQHLQLDQHRNSRSSNGLIIFGSIDQRFVPMTDQMTIRSNHSILITGLPLWFKEEKGETYWILVALNPDYFTELFDQNEGANGAHFDLSLIGYDNERLISTLPEHTPLPDVSFLLESGLKTQRIPSEHLTHALSLSLRYPVIISVTQSKQDLLYNWRSSNKNQMMMLVAFLLLILVSFTGLFIEVLRRSVIQEQKKLLFSAVEHSTAAVIVTDKYRTIVYVNSAVERLFGFSSDQLIGQNPNCLASGLTSPEVLNQLNTHLQQGLDWEGELINKTISGHPIIVATRISAVNNDQHELTHFVGIMEDITERQQHLALLHEQNIKLSQLASVFSHANEGIMICDPNGVILEVNDAFCTITGYERSDVIGQTPRLLKSGHQDSQFYAELWSAIQQDGNWNGEVWNRRKNGEVFIEHLTITAVRDENHTIVHYVSLFTDISLQKQQESRLQKMAHFDLLTNLPNRSLLLDRLKQAILNAHRHHRKLAVVFIDLDGFKRINDEYGHDAGDSLLRFVAKQMSLSLREGDTLARIGGDEFVAILTDLSDQDACKRTAKRLLQACTTTHTYKDKRFNVSASLGITFYPQEKTLDFEDLLKQADQAMYEAKLSGKNQFSIFTQVIE</sequence>
<keyword evidence="7" id="KW-1185">Reference proteome</keyword>
<dbReference type="SMART" id="SM00086">
    <property type="entry name" value="PAC"/>
    <property type="match status" value="2"/>
</dbReference>
<name>W9V508_9GAMM</name>
<evidence type="ECO:0000313" key="7">
    <source>
        <dbReference type="Proteomes" id="UP000019464"/>
    </source>
</evidence>
<dbReference type="Pfam" id="PF13426">
    <property type="entry name" value="PAS_9"/>
    <property type="match status" value="2"/>
</dbReference>
<dbReference type="GO" id="GO:0071111">
    <property type="term" value="F:cyclic-guanylate-specific phosphodiesterase activity"/>
    <property type="evidence" value="ECO:0007669"/>
    <property type="project" value="UniProtKB-EC"/>
</dbReference>
<accession>W9V508</accession>
<dbReference type="InterPro" id="IPR035965">
    <property type="entry name" value="PAS-like_dom_sf"/>
</dbReference>
<keyword evidence="2" id="KW-0472">Membrane</keyword>
<evidence type="ECO:0000313" key="6">
    <source>
        <dbReference type="EMBL" id="EXJ12021.1"/>
    </source>
</evidence>
<feature type="domain" description="PAC" evidence="4">
    <location>
        <begin position="541"/>
        <end position="593"/>
    </location>
</feature>
<reference evidence="6 7" key="2">
    <citation type="journal article" date="2015" name="Syst. Appl. Microbiol.">
        <title>Nitrincola nitratireducens sp. nov. isolated from a haloalkaline crater lake.</title>
        <authorList>
            <person name="Singh A."/>
            <person name="Vaidya B."/>
            <person name="Tanuku N.R."/>
            <person name="Pinnaka A.K."/>
        </authorList>
    </citation>
    <scope>NUCLEOTIDE SEQUENCE [LARGE SCALE GENOMIC DNA]</scope>
    <source>
        <strain evidence="6 7">AK23</strain>
    </source>
</reference>
<feature type="transmembrane region" description="Helical" evidence="2">
    <location>
        <begin position="309"/>
        <end position="328"/>
    </location>
</feature>
<dbReference type="EC" id="3.1.4.52" evidence="6"/>
<dbReference type="InterPro" id="IPR029787">
    <property type="entry name" value="Nucleotide_cyclase"/>
</dbReference>
<feature type="domain" description="PAC" evidence="4">
    <location>
        <begin position="410"/>
        <end position="464"/>
    </location>
</feature>
<dbReference type="InterPro" id="IPR000014">
    <property type="entry name" value="PAS"/>
</dbReference>
<dbReference type="PROSITE" id="PS50112">
    <property type="entry name" value="PAS"/>
    <property type="match status" value="2"/>
</dbReference>
<dbReference type="Gene3D" id="3.30.450.20">
    <property type="entry name" value="PAS domain"/>
    <property type="match status" value="2"/>
</dbReference>